<dbReference type="Gene3D" id="2.160.20.10">
    <property type="entry name" value="Single-stranded right-handed beta-helix, Pectin lyase-like"/>
    <property type="match status" value="1"/>
</dbReference>
<dbReference type="Proteomes" id="UP000033187">
    <property type="component" value="Chromosome 1"/>
</dbReference>
<evidence type="ECO:0000256" key="2">
    <source>
        <dbReference type="SAM" id="SignalP"/>
    </source>
</evidence>
<keyword evidence="2" id="KW-0732">Signal</keyword>
<feature type="domain" description="Right handed beta helix" evidence="3">
    <location>
        <begin position="154"/>
        <end position="309"/>
    </location>
</feature>
<dbReference type="InterPro" id="IPR011050">
    <property type="entry name" value="Pectin_lyase_fold/virulence"/>
</dbReference>
<dbReference type="KEGG" id="fil:BN1229_v1_3535"/>
<keyword evidence="1" id="KW-0677">Repeat</keyword>
<dbReference type="InterPro" id="IPR022388">
    <property type="entry name" value="CHP03808"/>
</dbReference>
<accession>A0A0D6JG37</accession>
<dbReference type="AlphaFoldDB" id="A0A0D6JG37"/>
<name>A0A0D6JG37_9HYPH</name>
<evidence type="ECO:0000313" key="5">
    <source>
        <dbReference type="Proteomes" id="UP000033187"/>
    </source>
</evidence>
<dbReference type="EMBL" id="LN829119">
    <property type="protein sequence ID" value="CPR19941.1"/>
    <property type="molecule type" value="Genomic_DNA"/>
</dbReference>
<dbReference type="InterPro" id="IPR006626">
    <property type="entry name" value="PbH1"/>
</dbReference>
<evidence type="ECO:0000313" key="4">
    <source>
        <dbReference type="EMBL" id="CPR19941.1"/>
    </source>
</evidence>
<keyword evidence="5" id="KW-1185">Reference proteome</keyword>
<dbReference type="Pfam" id="PF13229">
    <property type="entry name" value="Beta_helix"/>
    <property type="match status" value="1"/>
</dbReference>
<evidence type="ECO:0000256" key="1">
    <source>
        <dbReference type="ARBA" id="ARBA00022737"/>
    </source>
</evidence>
<proteinExistence type="predicted"/>
<reference evidence="5" key="1">
    <citation type="submission" date="2015-02" db="EMBL/GenBank/DDBJ databases">
        <authorList>
            <person name="Chooi Y.-H."/>
        </authorList>
    </citation>
    <scope>NUCLEOTIDE SEQUENCE [LARGE SCALE GENOMIC DNA]</scope>
    <source>
        <strain evidence="5">strain Y</strain>
    </source>
</reference>
<dbReference type="InterPro" id="IPR051550">
    <property type="entry name" value="SCF-Subunits/Alg-Epimerases"/>
</dbReference>
<dbReference type="OrthoDB" id="9788772at2"/>
<dbReference type="PANTHER" id="PTHR22990:SF15">
    <property type="entry name" value="F-BOX ONLY PROTEIN 10"/>
    <property type="match status" value="1"/>
</dbReference>
<dbReference type="PROSITE" id="PS51318">
    <property type="entry name" value="TAT"/>
    <property type="match status" value="1"/>
</dbReference>
<organism evidence="4 5">
    <name type="scientific">Candidatus Filomicrobium marinum</name>
    <dbReference type="NCBI Taxonomy" id="1608628"/>
    <lineage>
        <taxon>Bacteria</taxon>
        <taxon>Pseudomonadati</taxon>
        <taxon>Pseudomonadota</taxon>
        <taxon>Alphaproteobacteria</taxon>
        <taxon>Hyphomicrobiales</taxon>
        <taxon>Hyphomicrobiaceae</taxon>
        <taxon>Filomicrobium</taxon>
    </lineage>
</organism>
<sequence length="444" mass="45704">MDFNRRAVLATSTGLAFALGATSVAARPTQAAAVDDGSALKLRSGSARDQAAVLQDAIDVAYAAGRPVLLPAGRFVVGGLELRDGTRLIGAHGTTALVGANAESIISARNVSNIVIEGIRLEGSGQVQHVVSLEDCQNIRLENLEIQGASGSALRVRACAGRIEGCMISEIGAVGIFALDSAGLEITRNTIAHCGNNGIQVWRSHAGDDSTMVSGNRISHVTARDGGDGPNGNGINVFRANNVTVANNKISDCAFSAVRGNAASNIQIVGNTCQRLGEVALYAEFGFEGAVISQNLVDTAATGIAVTNFNEGGRLAVVQGNLVRNLFRREHEPVDKRGEGITVEADATVTGNTIEEAATAGLAIGWGAYMRNVSATGNVIREASVGIMISADKDAGACLVSGNMISGSRNGAIRAMDHGRVIGPDLSTTTTQTGRVSIFGNLAV</sequence>
<dbReference type="NCBIfam" id="TIGR03808">
    <property type="entry name" value="RR_plus_rpt_1"/>
    <property type="match status" value="1"/>
</dbReference>
<dbReference type="InterPro" id="IPR039448">
    <property type="entry name" value="Beta_helix"/>
</dbReference>
<gene>
    <name evidence="4" type="ORF">YBN1229_v1_2387</name>
</gene>
<dbReference type="SMART" id="SM00710">
    <property type="entry name" value="PbH1"/>
    <property type="match status" value="8"/>
</dbReference>
<feature type="chain" id="PRO_5002306388" evidence="2">
    <location>
        <begin position="27"/>
        <end position="444"/>
    </location>
</feature>
<dbReference type="InterPro" id="IPR006311">
    <property type="entry name" value="TAT_signal"/>
</dbReference>
<dbReference type="KEGG" id="fiy:BN1229_v1_2387"/>
<dbReference type="PANTHER" id="PTHR22990">
    <property type="entry name" value="F-BOX ONLY PROTEIN"/>
    <property type="match status" value="1"/>
</dbReference>
<protein>
    <submittedName>
        <fullName evidence="4">Nitrous oxidase accessory protein</fullName>
    </submittedName>
</protein>
<evidence type="ECO:0000259" key="3">
    <source>
        <dbReference type="Pfam" id="PF13229"/>
    </source>
</evidence>
<dbReference type="RefSeq" id="WP_046479261.1">
    <property type="nucleotide sequence ID" value="NZ_LN829118.1"/>
</dbReference>
<dbReference type="SUPFAM" id="SSF51126">
    <property type="entry name" value="Pectin lyase-like"/>
    <property type="match status" value="2"/>
</dbReference>
<dbReference type="InterPro" id="IPR012334">
    <property type="entry name" value="Pectin_lyas_fold"/>
</dbReference>
<dbReference type="NCBIfam" id="TIGR03807">
    <property type="entry name" value="RR_fam_repeat"/>
    <property type="match status" value="2"/>
</dbReference>
<dbReference type="InterPro" id="IPR022444">
    <property type="entry name" value="Cofactor-bd_rpt"/>
</dbReference>
<feature type="signal peptide" evidence="2">
    <location>
        <begin position="1"/>
        <end position="26"/>
    </location>
</feature>